<dbReference type="Pfam" id="PF03724">
    <property type="entry name" value="META"/>
    <property type="match status" value="1"/>
</dbReference>
<evidence type="ECO:0000259" key="2">
    <source>
        <dbReference type="Pfam" id="PF03724"/>
    </source>
</evidence>
<proteinExistence type="predicted"/>
<organism evidence="3 4">
    <name type="scientific">Novosphingobium tardum</name>
    <dbReference type="NCBI Taxonomy" id="1538021"/>
    <lineage>
        <taxon>Bacteria</taxon>
        <taxon>Pseudomonadati</taxon>
        <taxon>Pseudomonadota</taxon>
        <taxon>Alphaproteobacteria</taxon>
        <taxon>Sphingomonadales</taxon>
        <taxon>Sphingomonadaceae</taxon>
        <taxon>Novosphingobium</taxon>
    </lineage>
</organism>
<evidence type="ECO:0000256" key="1">
    <source>
        <dbReference type="SAM" id="SignalP"/>
    </source>
</evidence>
<dbReference type="Proteomes" id="UP001595828">
    <property type="component" value="Unassembled WGS sequence"/>
</dbReference>
<dbReference type="PANTHER" id="PTHR35535">
    <property type="entry name" value="HEAT SHOCK PROTEIN HSLJ"/>
    <property type="match status" value="1"/>
</dbReference>
<evidence type="ECO:0000313" key="4">
    <source>
        <dbReference type="Proteomes" id="UP001595828"/>
    </source>
</evidence>
<accession>A0ABV8RPP0</accession>
<keyword evidence="4" id="KW-1185">Reference proteome</keyword>
<dbReference type="RefSeq" id="WP_379538316.1">
    <property type="nucleotide sequence ID" value="NZ_JBHSDR010000004.1"/>
</dbReference>
<evidence type="ECO:0000313" key="3">
    <source>
        <dbReference type="EMBL" id="MFC4294830.1"/>
    </source>
</evidence>
<dbReference type="InterPro" id="IPR038670">
    <property type="entry name" value="HslJ-like_sf"/>
</dbReference>
<name>A0ABV8RPP0_9SPHN</name>
<keyword evidence="1" id="KW-0732">Signal</keyword>
<feature type="chain" id="PRO_5046241689" evidence="1">
    <location>
        <begin position="28"/>
        <end position="142"/>
    </location>
</feature>
<reference evidence="4" key="1">
    <citation type="journal article" date="2019" name="Int. J. Syst. Evol. Microbiol.">
        <title>The Global Catalogue of Microorganisms (GCM) 10K type strain sequencing project: providing services to taxonomists for standard genome sequencing and annotation.</title>
        <authorList>
            <consortium name="The Broad Institute Genomics Platform"/>
            <consortium name="The Broad Institute Genome Sequencing Center for Infectious Disease"/>
            <person name="Wu L."/>
            <person name="Ma J."/>
        </authorList>
    </citation>
    <scope>NUCLEOTIDE SEQUENCE [LARGE SCALE GENOMIC DNA]</scope>
    <source>
        <strain evidence="4">CGMCC 1.12989</strain>
    </source>
</reference>
<dbReference type="InterPro" id="IPR005184">
    <property type="entry name" value="DUF306_Meta_HslJ"/>
</dbReference>
<sequence length="142" mass="14620">MAIMPLSPKSALSALMWCAALLGGCSAQTSGSAGLGGSNWRIAQIDGSVPAVPARATLNFADRQVNASIGCNRLGGDYRIEAGRLIAGPLVQTEMYCGDPLATQERALSALLVGAPALRLAGGTLVLQSSGHSARFERIPNR</sequence>
<dbReference type="Gene3D" id="2.40.128.270">
    <property type="match status" value="1"/>
</dbReference>
<protein>
    <submittedName>
        <fullName evidence="3">META domain-containing protein</fullName>
    </submittedName>
</protein>
<gene>
    <name evidence="3" type="ORF">ACFO0A_07110</name>
</gene>
<dbReference type="InterPro" id="IPR053147">
    <property type="entry name" value="Hsp_HslJ-like"/>
</dbReference>
<feature type="signal peptide" evidence="1">
    <location>
        <begin position="1"/>
        <end position="27"/>
    </location>
</feature>
<dbReference type="PANTHER" id="PTHR35535:SF1">
    <property type="entry name" value="HEAT SHOCK PROTEIN HSLJ"/>
    <property type="match status" value="1"/>
</dbReference>
<feature type="domain" description="DUF306" evidence="2">
    <location>
        <begin position="33"/>
        <end position="132"/>
    </location>
</feature>
<dbReference type="EMBL" id="JBHSDR010000004">
    <property type="protein sequence ID" value="MFC4294830.1"/>
    <property type="molecule type" value="Genomic_DNA"/>
</dbReference>
<comment type="caution">
    <text evidence="3">The sequence shown here is derived from an EMBL/GenBank/DDBJ whole genome shotgun (WGS) entry which is preliminary data.</text>
</comment>